<gene>
    <name evidence="1" type="ORF">RhiirA4_464496</name>
</gene>
<evidence type="ECO:0000313" key="1">
    <source>
        <dbReference type="EMBL" id="PKY48793.1"/>
    </source>
</evidence>
<reference evidence="1 2" key="1">
    <citation type="submission" date="2015-10" db="EMBL/GenBank/DDBJ databases">
        <title>Genome analyses suggest a sexual origin of heterokaryosis in a supposedly ancient asexual fungus.</title>
        <authorList>
            <person name="Ropars J."/>
            <person name="Sedzielewska K."/>
            <person name="Noel J."/>
            <person name="Charron P."/>
            <person name="Farinelli L."/>
            <person name="Marton T."/>
            <person name="Kruger M."/>
            <person name="Pelin A."/>
            <person name="Brachmann A."/>
            <person name="Corradi N."/>
        </authorList>
    </citation>
    <scope>NUCLEOTIDE SEQUENCE [LARGE SCALE GENOMIC DNA]</scope>
    <source>
        <strain evidence="1 2">A4</strain>
    </source>
</reference>
<accession>A0A2I1GQ85</accession>
<name>A0A2I1GQ85_9GLOM</name>
<protein>
    <submittedName>
        <fullName evidence="1">Uncharacterized protein</fullName>
    </submittedName>
</protein>
<comment type="caution">
    <text evidence="1">The sequence shown here is derived from an EMBL/GenBank/DDBJ whole genome shotgun (WGS) entry which is preliminary data.</text>
</comment>
<sequence length="61" mass="6975">MMEKFGFGASRRKNITLIALKHGRDVGCFSWFGLGPLRTLRKKMVQQDNAPLIQAQEQEIL</sequence>
<keyword evidence="2" id="KW-1185">Reference proteome</keyword>
<dbReference type="Proteomes" id="UP000234323">
    <property type="component" value="Unassembled WGS sequence"/>
</dbReference>
<organism evidence="1 2">
    <name type="scientific">Rhizophagus irregularis</name>
    <dbReference type="NCBI Taxonomy" id="588596"/>
    <lineage>
        <taxon>Eukaryota</taxon>
        <taxon>Fungi</taxon>
        <taxon>Fungi incertae sedis</taxon>
        <taxon>Mucoromycota</taxon>
        <taxon>Glomeromycotina</taxon>
        <taxon>Glomeromycetes</taxon>
        <taxon>Glomerales</taxon>
        <taxon>Glomeraceae</taxon>
        <taxon>Rhizophagus</taxon>
    </lineage>
</organism>
<proteinExistence type="predicted"/>
<evidence type="ECO:0000313" key="2">
    <source>
        <dbReference type="Proteomes" id="UP000234323"/>
    </source>
</evidence>
<dbReference type="AlphaFoldDB" id="A0A2I1GQ85"/>
<dbReference type="EMBL" id="LLXI01000672">
    <property type="protein sequence ID" value="PKY48793.1"/>
    <property type="molecule type" value="Genomic_DNA"/>
</dbReference>